<evidence type="ECO:0000313" key="2">
    <source>
        <dbReference type="Proteomes" id="UP000187429"/>
    </source>
</evidence>
<sequence>MNCRWSMIGDFATLFSSKECGRPSLAHTSCSRGKKSKKLDGDFHVRQALGSPERAYTHFTNVLKAQLQVKIHCFKVNPVALNHDFYVHRPP</sequence>
<reference evidence="2" key="1">
    <citation type="submission" date="2017-01" db="EMBL/GenBank/DDBJ databases">
        <authorList>
            <person name="Wang Y."/>
            <person name="White M."/>
            <person name="Kvist S."/>
            <person name="Moncalvo J.-M."/>
        </authorList>
    </citation>
    <scope>NUCLEOTIDE SEQUENCE [LARGE SCALE GENOMIC DNA]</scope>
    <source>
        <strain evidence="2">ID-206-W2</strain>
    </source>
</reference>
<name>A0A1R1Y253_9FUNG</name>
<keyword evidence="2" id="KW-1185">Reference proteome</keyword>
<accession>A0A1R1Y253</accession>
<comment type="caution">
    <text evidence="1">The sequence shown here is derived from an EMBL/GenBank/DDBJ whole genome shotgun (WGS) entry which is preliminary data.</text>
</comment>
<dbReference type="Proteomes" id="UP000187429">
    <property type="component" value="Unassembled WGS sequence"/>
</dbReference>
<evidence type="ECO:0000313" key="1">
    <source>
        <dbReference type="EMBL" id="OMJ21031.1"/>
    </source>
</evidence>
<protein>
    <submittedName>
        <fullName evidence="1">Uncharacterized protein</fullName>
    </submittedName>
</protein>
<feature type="non-terminal residue" evidence="1">
    <location>
        <position position="91"/>
    </location>
</feature>
<dbReference type="EMBL" id="LSSM01002609">
    <property type="protein sequence ID" value="OMJ21031.1"/>
    <property type="molecule type" value="Genomic_DNA"/>
</dbReference>
<gene>
    <name evidence="1" type="ORF">AYI69_g5993</name>
</gene>
<dbReference type="AlphaFoldDB" id="A0A1R1Y253"/>
<proteinExistence type="predicted"/>
<organism evidence="1 2">
    <name type="scientific">Smittium culicis</name>
    <dbReference type="NCBI Taxonomy" id="133412"/>
    <lineage>
        <taxon>Eukaryota</taxon>
        <taxon>Fungi</taxon>
        <taxon>Fungi incertae sedis</taxon>
        <taxon>Zoopagomycota</taxon>
        <taxon>Kickxellomycotina</taxon>
        <taxon>Harpellomycetes</taxon>
        <taxon>Harpellales</taxon>
        <taxon>Legeriomycetaceae</taxon>
        <taxon>Smittium</taxon>
    </lineage>
</organism>